<evidence type="ECO:0000256" key="1">
    <source>
        <dbReference type="SAM" id="SignalP"/>
    </source>
</evidence>
<gene>
    <name evidence="3" type="ORF">LBV24_10665</name>
</gene>
<name>A0ABS7Y178_9FLAO</name>
<dbReference type="Proteomes" id="UP001198402">
    <property type="component" value="Unassembled WGS sequence"/>
</dbReference>
<evidence type="ECO:0000313" key="3">
    <source>
        <dbReference type="EMBL" id="MCA0153679.1"/>
    </source>
</evidence>
<reference evidence="4" key="1">
    <citation type="submission" date="2023-07" db="EMBL/GenBank/DDBJ databases">
        <authorList>
            <person name="Yue Y."/>
        </authorList>
    </citation>
    <scope>NUCLEOTIDE SEQUENCE [LARGE SCALE GENOMIC DNA]</scope>
    <source>
        <strain evidence="4">2Y89</strain>
    </source>
</reference>
<dbReference type="InterPro" id="IPR017853">
    <property type="entry name" value="GH"/>
</dbReference>
<dbReference type="InterPro" id="IPR008979">
    <property type="entry name" value="Galactose-bd-like_sf"/>
</dbReference>
<organism evidence="3 4">
    <name type="scientific">Winogradskyella vincentii</name>
    <dbReference type="NCBI Taxonomy" id="2877122"/>
    <lineage>
        <taxon>Bacteria</taxon>
        <taxon>Pseudomonadati</taxon>
        <taxon>Bacteroidota</taxon>
        <taxon>Flavobacteriia</taxon>
        <taxon>Flavobacteriales</taxon>
        <taxon>Flavobacteriaceae</taxon>
        <taxon>Winogradskyella</taxon>
    </lineage>
</organism>
<sequence>MRYIVFSLLFSFLSYAQTTVEKIEDQWVLKVDGEPFEIKGVTWGYDKDVANYDSYFKDLQYLGVNTLRLWATGENTPVLMDKAHAHGMKVMVGIWMRHGRPGMEDDDSFNYLTDKKGIEDQYNNAIEVVNKYKDHPATLTWGIGNEVYLNMATDEEKLVYSKLLERVCSAIKKIDANHPISSTEAWTFGMDWWSKYVPSLDIYGLNAYGAGANFLQEEMEKRYIDKPYIVTEFGVMGEWDATEDKNGIKIEPNDTQKYDAIAKGYKDWITNKSNCLGVYVFHYSDGKDFGGVWLMTHFNGSYRPQYWAIRDAYIGNKPENFVPEITNLSLPDKALGSGEWVTVGLETSDKENETLDVSFAYNHRVGSRRYRNQILPLNHRGNANDGFEIQLPKVNGSIKVYAMVKDSYNNLGIASSSIVVQDAIASANKFLVPKVELPFYVYKDDIEMPYFPSAYMGNYNALEIDMNHTREKHSGKTSMLIHYKERSGWYGIGLVDPANDWGDILGGYDISGAKTFSFWAKSDFGGVSAKIGFGLIGKDKTYPDSAIEAKEIPLDSKWRKFTIKLKKSDLSCIRSGFVLFANAYGSPHKIYIDDIVFE</sequence>
<keyword evidence="1" id="KW-0732">Signal</keyword>
<keyword evidence="4" id="KW-1185">Reference proteome</keyword>
<dbReference type="Gene3D" id="3.20.20.80">
    <property type="entry name" value="Glycosidases"/>
    <property type="match status" value="1"/>
</dbReference>
<feature type="chain" id="PRO_5046779557" description="Glycoside hydrolase family 2 catalytic domain-containing protein" evidence="1">
    <location>
        <begin position="17"/>
        <end position="598"/>
    </location>
</feature>
<dbReference type="SUPFAM" id="SSF51445">
    <property type="entry name" value="(Trans)glycosidases"/>
    <property type="match status" value="1"/>
</dbReference>
<evidence type="ECO:0000259" key="2">
    <source>
        <dbReference type="Pfam" id="PF02836"/>
    </source>
</evidence>
<dbReference type="Gene3D" id="2.60.120.430">
    <property type="entry name" value="Galactose-binding lectin"/>
    <property type="match status" value="1"/>
</dbReference>
<accession>A0ABS7Y178</accession>
<comment type="caution">
    <text evidence="3">The sequence shown here is derived from an EMBL/GenBank/DDBJ whole genome shotgun (WGS) entry which is preliminary data.</text>
</comment>
<evidence type="ECO:0000313" key="4">
    <source>
        <dbReference type="Proteomes" id="UP001198402"/>
    </source>
</evidence>
<dbReference type="InterPro" id="IPR006103">
    <property type="entry name" value="Glyco_hydro_2_cat"/>
</dbReference>
<proteinExistence type="predicted"/>
<protein>
    <recommendedName>
        <fullName evidence="2">Glycoside hydrolase family 2 catalytic domain-containing protein</fullName>
    </recommendedName>
</protein>
<feature type="signal peptide" evidence="1">
    <location>
        <begin position="1"/>
        <end position="16"/>
    </location>
</feature>
<dbReference type="SUPFAM" id="SSF49785">
    <property type="entry name" value="Galactose-binding domain-like"/>
    <property type="match status" value="1"/>
</dbReference>
<dbReference type="EMBL" id="JAIUJS010000005">
    <property type="protein sequence ID" value="MCA0153679.1"/>
    <property type="molecule type" value="Genomic_DNA"/>
</dbReference>
<dbReference type="RefSeq" id="WP_224478641.1">
    <property type="nucleotide sequence ID" value="NZ_JAIUJS010000005.1"/>
</dbReference>
<feature type="domain" description="Glycoside hydrolase family 2 catalytic" evidence="2">
    <location>
        <begin position="98"/>
        <end position="265"/>
    </location>
</feature>
<dbReference type="Pfam" id="PF02836">
    <property type="entry name" value="Glyco_hydro_2_C"/>
    <property type="match status" value="1"/>
</dbReference>